<reference evidence="9" key="1">
    <citation type="journal article" date="2023" name="Mol. Biol. Evol.">
        <title>Third-Generation Sequencing Reveals the Adaptive Role of the Epigenome in Three Deep-Sea Polychaetes.</title>
        <authorList>
            <person name="Perez M."/>
            <person name="Aroh O."/>
            <person name="Sun Y."/>
            <person name="Lan Y."/>
            <person name="Juniper S.K."/>
            <person name="Young C.R."/>
            <person name="Angers B."/>
            <person name="Qian P.Y."/>
        </authorList>
    </citation>
    <scope>NUCLEOTIDE SEQUENCE</scope>
    <source>
        <strain evidence="9">P08H-3</strain>
    </source>
</reference>
<evidence type="ECO:0000259" key="8">
    <source>
        <dbReference type="PROSITE" id="PS50853"/>
    </source>
</evidence>
<dbReference type="FunFam" id="2.60.40.10:FF:000032">
    <property type="entry name" value="palladin isoform X1"/>
    <property type="match status" value="1"/>
</dbReference>
<dbReference type="InterPro" id="IPR007110">
    <property type="entry name" value="Ig-like_dom"/>
</dbReference>
<keyword evidence="6" id="KW-0732">Signal</keyword>
<feature type="chain" id="PRO_5041929795" description="Neuroglian" evidence="6">
    <location>
        <begin position="22"/>
        <end position="1370"/>
    </location>
</feature>
<feature type="domain" description="Ig-like" evidence="7">
    <location>
        <begin position="136"/>
        <end position="223"/>
    </location>
</feature>
<keyword evidence="5" id="KW-0812">Transmembrane</keyword>
<evidence type="ECO:0000313" key="10">
    <source>
        <dbReference type="Proteomes" id="UP001208570"/>
    </source>
</evidence>
<dbReference type="PROSITE" id="PS50835">
    <property type="entry name" value="IG_LIKE"/>
    <property type="match status" value="6"/>
</dbReference>
<proteinExistence type="predicted"/>
<evidence type="ECO:0008006" key="11">
    <source>
        <dbReference type="Google" id="ProtNLM"/>
    </source>
</evidence>
<keyword evidence="1" id="KW-0677">Repeat</keyword>
<evidence type="ECO:0000256" key="3">
    <source>
        <dbReference type="ARBA" id="ARBA00023319"/>
    </source>
</evidence>
<dbReference type="Pfam" id="PF13927">
    <property type="entry name" value="Ig_3"/>
    <property type="match status" value="2"/>
</dbReference>
<name>A0AAD9JFQ7_9ANNE</name>
<keyword evidence="5" id="KW-0472">Membrane</keyword>
<dbReference type="InterPro" id="IPR003598">
    <property type="entry name" value="Ig_sub2"/>
</dbReference>
<dbReference type="SMART" id="SM00409">
    <property type="entry name" value="IG"/>
    <property type="match status" value="6"/>
</dbReference>
<organism evidence="9 10">
    <name type="scientific">Paralvinella palmiformis</name>
    <dbReference type="NCBI Taxonomy" id="53620"/>
    <lineage>
        <taxon>Eukaryota</taxon>
        <taxon>Metazoa</taxon>
        <taxon>Spiralia</taxon>
        <taxon>Lophotrochozoa</taxon>
        <taxon>Annelida</taxon>
        <taxon>Polychaeta</taxon>
        <taxon>Sedentaria</taxon>
        <taxon>Canalipalpata</taxon>
        <taxon>Terebellida</taxon>
        <taxon>Terebelliformia</taxon>
        <taxon>Alvinellidae</taxon>
        <taxon>Paralvinella</taxon>
    </lineage>
</organism>
<dbReference type="Gene3D" id="2.60.40.10">
    <property type="entry name" value="Immunoglobulins"/>
    <property type="match status" value="11"/>
</dbReference>
<evidence type="ECO:0000256" key="4">
    <source>
        <dbReference type="SAM" id="MobiDB-lite"/>
    </source>
</evidence>
<dbReference type="InterPro" id="IPR036179">
    <property type="entry name" value="Ig-like_dom_sf"/>
</dbReference>
<evidence type="ECO:0000313" key="9">
    <source>
        <dbReference type="EMBL" id="KAK2151813.1"/>
    </source>
</evidence>
<dbReference type="SUPFAM" id="SSF49265">
    <property type="entry name" value="Fibronectin type III"/>
    <property type="match status" value="3"/>
</dbReference>
<dbReference type="InterPro" id="IPR003961">
    <property type="entry name" value="FN3_dom"/>
</dbReference>
<protein>
    <recommendedName>
        <fullName evidence="11">Neuroglian</fullName>
    </recommendedName>
</protein>
<feature type="transmembrane region" description="Helical" evidence="5">
    <location>
        <begin position="1210"/>
        <end position="1232"/>
    </location>
</feature>
<evidence type="ECO:0000256" key="1">
    <source>
        <dbReference type="ARBA" id="ARBA00022737"/>
    </source>
</evidence>
<feature type="domain" description="Fibronectin type-III" evidence="8">
    <location>
        <begin position="982"/>
        <end position="1081"/>
    </location>
</feature>
<sequence length="1370" mass="153899">MSVVCLGVLLVVLSLVPAAQPQTYFRRPATRQVNKPPLIVQEPFKEIPFRVGHSIQLPCVATGYPDPNYSWRMDGKPYDPSGNAGRVAIQPGVGTLIFANPLERDEGFYQCNATNIMGTAISIKSYMRVAYIKPFPNKDTVRTYTPKLGAPLTLPCVAPQSYPKPSLYWVLLDGERMTQILTDDRVTVDMTGSLHFANVKASDYRNGNRYACVAQNEIVRELMQGAYARVIPRGQTELFTSAAIVYHRSTNEVALKGKLFRTMCIYSGNPTPVVSWRKINETSNGKPLPDNTKIEDYGQTLVFLNVRYENTGTYQCKGQNEAGYTPLEKSVTLSVQSEPEFIDGWKPESREIGENEVAIFRCKGNGIPEPRTVWFINGKKIESDDKDPNRLVETHQLTFFNVKKIDSKVIQCNITNKHGFAFTNAYLNVMDEAPVIEDPPQIDLKVAEGQKTNLTCRVYGAPKPKVVWHKGSGEQLTGGRYKIFTDGNLQIEDISLVDAGVYTCTASNRIDSVVASGNIIVRRRTLIQTVPQNVMVEKGTEAKFTCTATTDPDEVMNMRIDWKKDGQFIDYNRAQRVFKNVVDNSLTISGTVFLDTGKYSCVASNGIDSSEAGAFLIVQEPPDPPSKIEVRCESVADKDNPDITRIRAEIYWQPGRDHYAPILYYRLQYNTTFSADTWYDIMPAQPEHKPNTTEPYSEPVSGVLPNATRYDFLLSPYGNYTFRVLAKNKVGYSKPSDHTKTVCHTEADVPYKNPENVIAEGDRPGNLVIFWTPMAAIEYNGPAFQYLISWQPADKSKPIKTQTAGRPDAWHYVVTDLENDELYKKYLVRVKAKNSKGESKAEAQWIVGYTGEGVPLVAPYDVVVVPDSVKATQAVIEWTHVDTDPEVIRGFFRGYRIQFARADEWPDNVREDDVIINPGRTYYPRPRHKREIVSFNVTIQYRVRDLPPNTLVRIQVRVLNKYYVGPPSPAIEFRTPEGEPGPPSKFDVAARGPTYLQLEWQPPKQYNGFLVGYNISYQIVSGLNLGGMQIREGISYSLKEKLEVQLTGLKPDTYYRVFLSGSTRAGIGEPIFLDTNTLPAGKPISLKGAELSGAPCTGAGQSPSQVPSAPTFAVTGWGNNSFTVQWEPSRGTNPGSVFFVEYRIRGQYLWQRTEQVFRHNNYTVWPIDSGTIYQVRVVATNGMGDEAASEYLEVRTKGITPGNFRLSASFWFYGIFIALLLIIVFMVIFVLAKKTTDTRFEEKEAVIEEHQRQLEAEQAALQMGILNQYAETESRDYMYSQGSFGAELKALDDRSYEVAEEVDPEMYKKLPIQQVEYPQVPYEAPPAGLQYQEGAIPLQPTDTYAQVSRRGRGVKLERSEGEKGSKDTFV</sequence>
<comment type="caution">
    <text evidence="9">The sequence shown here is derived from an EMBL/GenBank/DDBJ whole genome shotgun (WGS) entry which is preliminary data.</text>
</comment>
<dbReference type="PANTHER" id="PTHR44170">
    <property type="entry name" value="PROTEIN SIDEKICK"/>
    <property type="match status" value="1"/>
</dbReference>
<dbReference type="GO" id="GO:0098609">
    <property type="term" value="P:cell-cell adhesion"/>
    <property type="evidence" value="ECO:0007669"/>
    <property type="project" value="TreeGrafter"/>
</dbReference>
<dbReference type="InterPro" id="IPR013783">
    <property type="entry name" value="Ig-like_fold"/>
</dbReference>
<feature type="domain" description="Fibronectin type-III" evidence="8">
    <location>
        <begin position="624"/>
        <end position="748"/>
    </location>
</feature>
<dbReference type="EMBL" id="JAODUP010000350">
    <property type="protein sequence ID" value="KAK2151813.1"/>
    <property type="molecule type" value="Genomic_DNA"/>
</dbReference>
<keyword evidence="5" id="KW-1133">Transmembrane helix</keyword>
<feature type="domain" description="Fibronectin type-III" evidence="8">
    <location>
        <begin position="753"/>
        <end position="853"/>
    </location>
</feature>
<keyword evidence="10" id="KW-1185">Reference proteome</keyword>
<dbReference type="SMART" id="SM00408">
    <property type="entry name" value="IGc2"/>
    <property type="match status" value="6"/>
</dbReference>
<feature type="domain" description="Ig-like" evidence="7">
    <location>
        <begin position="525"/>
        <end position="617"/>
    </location>
</feature>
<dbReference type="GO" id="GO:0016020">
    <property type="term" value="C:membrane"/>
    <property type="evidence" value="ECO:0007669"/>
    <property type="project" value="UniProtKB-SubCell"/>
</dbReference>
<keyword evidence="3" id="KW-0393">Immunoglobulin domain</keyword>
<dbReference type="PROSITE" id="PS50853">
    <property type="entry name" value="FN3"/>
    <property type="match status" value="5"/>
</dbReference>
<accession>A0AAD9JFQ7</accession>
<feature type="signal peptide" evidence="6">
    <location>
        <begin position="1"/>
        <end position="21"/>
    </location>
</feature>
<dbReference type="InterPro" id="IPR036116">
    <property type="entry name" value="FN3_sf"/>
</dbReference>
<dbReference type="CDD" id="cd00096">
    <property type="entry name" value="Ig"/>
    <property type="match status" value="1"/>
</dbReference>
<feature type="compositionally biased region" description="Basic and acidic residues" evidence="4">
    <location>
        <begin position="1354"/>
        <end position="1370"/>
    </location>
</feature>
<evidence type="ECO:0000256" key="2">
    <source>
        <dbReference type="ARBA" id="ARBA00023157"/>
    </source>
</evidence>
<dbReference type="Proteomes" id="UP001208570">
    <property type="component" value="Unassembled WGS sequence"/>
</dbReference>
<dbReference type="Pfam" id="PF00041">
    <property type="entry name" value="fn3"/>
    <property type="match status" value="2"/>
</dbReference>
<dbReference type="SMART" id="SM00060">
    <property type="entry name" value="FN3"/>
    <property type="match status" value="5"/>
</dbReference>
<feature type="region of interest" description="Disordered" evidence="4">
    <location>
        <begin position="1346"/>
        <end position="1370"/>
    </location>
</feature>
<feature type="domain" description="Ig-like" evidence="7">
    <location>
        <begin position="434"/>
        <end position="520"/>
    </location>
</feature>
<dbReference type="Pfam" id="PF07679">
    <property type="entry name" value="I-set"/>
    <property type="match status" value="3"/>
</dbReference>
<evidence type="ECO:0000256" key="5">
    <source>
        <dbReference type="SAM" id="Phobius"/>
    </source>
</evidence>
<feature type="domain" description="Ig-like" evidence="7">
    <location>
        <begin position="37"/>
        <end position="122"/>
    </location>
</feature>
<dbReference type="InterPro" id="IPR013098">
    <property type="entry name" value="Ig_I-set"/>
</dbReference>
<evidence type="ECO:0000256" key="6">
    <source>
        <dbReference type="SAM" id="SignalP"/>
    </source>
</evidence>
<feature type="domain" description="Ig-like" evidence="7">
    <location>
        <begin position="339"/>
        <end position="428"/>
    </location>
</feature>
<dbReference type="InterPro" id="IPR003599">
    <property type="entry name" value="Ig_sub"/>
</dbReference>
<keyword evidence="2" id="KW-1015">Disulfide bond</keyword>
<gene>
    <name evidence="9" type="ORF">LSH36_350g04052</name>
</gene>
<feature type="domain" description="Ig-like" evidence="7">
    <location>
        <begin position="232"/>
        <end position="332"/>
    </location>
</feature>
<evidence type="ECO:0000259" key="7">
    <source>
        <dbReference type="PROSITE" id="PS50835"/>
    </source>
</evidence>
<dbReference type="PANTHER" id="PTHR44170:SF6">
    <property type="entry name" value="CONTACTIN"/>
    <property type="match status" value="1"/>
</dbReference>
<feature type="domain" description="Fibronectin type-III" evidence="8">
    <location>
        <begin position="1106"/>
        <end position="1199"/>
    </location>
</feature>
<feature type="domain" description="Fibronectin type-III" evidence="8">
    <location>
        <begin position="858"/>
        <end position="978"/>
    </location>
</feature>
<dbReference type="CDD" id="cd00063">
    <property type="entry name" value="FN3"/>
    <property type="match status" value="5"/>
</dbReference>
<dbReference type="SUPFAM" id="SSF48726">
    <property type="entry name" value="Immunoglobulin"/>
    <property type="match status" value="6"/>
</dbReference>